<sequence>MPIPLIARIACLVMVPYLLTHGAPAHKAIPAEHLSFSISAHGLALVLARGEIDAQTE</sequence>
<gene>
    <name evidence="1" type="ORF">HZF05_08355</name>
</gene>
<name>A0A838L403_9SPHN</name>
<accession>A0A838L403</accession>
<dbReference type="Proteomes" id="UP000570166">
    <property type="component" value="Unassembled WGS sequence"/>
</dbReference>
<evidence type="ECO:0000313" key="1">
    <source>
        <dbReference type="EMBL" id="MBA2934111.1"/>
    </source>
</evidence>
<dbReference type="EMBL" id="JACEIB010000006">
    <property type="protein sequence ID" value="MBA2934111.1"/>
    <property type="molecule type" value="Genomic_DNA"/>
</dbReference>
<keyword evidence="2" id="KW-1185">Reference proteome</keyword>
<reference evidence="1 2" key="1">
    <citation type="submission" date="2020-07" db="EMBL/GenBank/DDBJ databases">
        <authorList>
            <person name="Sun Q."/>
        </authorList>
    </citation>
    <scope>NUCLEOTIDE SEQUENCE [LARGE SCALE GENOMIC DNA]</scope>
    <source>
        <strain evidence="1 2">CGMCC 1.13654</strain>
    </source>
</reference>
<organism evidence="1 2">
    <name type="scientific">Sphingomonas chungangi</name>
    <dbReference type="NCBI Taxonomy" id="2683589"/>
    <lineage>
        <taxon>Bacteria</taxon>
        <taxon>Pseudomonadati</taxon>
        <taxon>Pseudomonadota</taxon>
        <taxon>Alphaproteobacteria</taxon>
        <taxon>Sphingomonadales</taxon>
        <taxon>Sphingomonadaceae</taxon>
        <taxon>Sphingomonas</taxon>
    </lineage>
</organism>
<evidence type="ECO:0000313" key="2">
    <source>
        <dbReference type="Proteomes" id="UP000570166"/>
    </source>
</evidence>
<dbReference type="AlphaFoldDB" id="A0A838L403"/>
<comment type="caution">
    <text evidence="1">The sequence shown here is derived from an EMBL/GenBank/DDBJ whole genome shotgun (WGS) entry which is preliminary data.</text>
</comment>
<dbReference type="RefSeq" id="WP_160365632.1">
    <property type="nucleotide sequence ID" value="NZ_JACEIB010000006.1"/>
</dbReference>
<protein>
    <submittedName>
        <fullName evidence="1">Uncharacterized protein</fullName>
    </submittedName>
</protein>
<proteinExistence type="predicted"/>